<evidence type="ECO:0000313" key="2">
    <source>
        <dbReference type="Proteomes" id="UP000593567"/>
    </source>
</evidence>
<proteinExistence type="predicted"/>
<protein>
    <submittedName>
        <fullName evidence="1">Uncharacterized protein</fullName>
    </submittedName>
</protein>
<dbReference type="Proteomes" id="UP000593567">
    <property type="component" value="Unassembled WGS sequence"/>
</dbReference>
<dbReference type="AlphaFoldDB" id="A0A7J7IZ94"/>
<organism evidence="1 2">
    <name type="scientific">Bugula neritina</name>
    <name type="common">Brown bryozoan</name>
    <name type="synonym">Sertularia neritina</name>
    <dbReference type="NCBI Taxonomy" id="10212"/>
    <lineage>
        <taxon>Eukaryota</taxon>
        <taxon>Metazoa</taxon>
        <taxon>Spiralia</taxon>
        <taxon>Lophotrochozoa</taxon>
        <taxon>Bryozoa</taxon>
        <taxon>Gymnolaemata</taxon>
        <taxon>Cheilostomatida</taxon>
        <taxon>Flustrina</taxon>
        <taxon>Buguloidea</taxon>
        <taxon>Bugulidae</taxon>
        <taxon>Bugula</taxon>
    </lineage>
</organism>
<evidence type="ECO:0000313" key="1">
    <source>
        <dbReference type="EMBL" id="KAF6018724.1"/>
    </source>
</evidence>
<dbReference type="EMBL" id="VXIV02003281">
    <property type="protein sequence ID" value="KAF6018724.1"/>
    <property type="molecule type" value="Genomic_DNA"/>
</dbReference>
<keyword evidence="2" id="KW-1185">Reference proteome</keyword>
<reference evidence="1" key="1">
    <citation type="submission" date="2020-06" db="EMBL/GenBank/DDBJ databases">
        <title>Draft genome of Bugula neritina, a colonial animal packing powerful symbionts and potential medicines.</title>
        <authorList>
            <person name="Rayko M."/>
        </authorList>
    </citation>
    <scope>NUCLEOTIDE SEQUENCE [LARGE SCALE GENOMIC DNA]</scope>
    <source>
        <strain evidence="1">Kwan_BN1</strain>
    </source>
</reference>
<gene>
    <name evidence="1" type="ORF">EB796_022977</name>
</gene>
<accession>A0A7J7IZ94</accession>
<comment type="caution">
    <text evidence="1">The sequence shown here is derived from an EMBL/GenBank/DDBJ whole genome shotgun (WGS) entry which is preliminary data.</text>
</comment>
<name>A0A7J7IZ94_BUGNE</name>
<sequence>MTAAQMREALAKNKKPDPRKDKSIATKDKLKMFQNLWWRIVEATKMMAAVKYLFMLTALCWYCCTLIEAGVIENCLSKCVAGVDAKDVQSSWAKIVCNARCGDLYPESGFQPSYTFQDSAGAASSGPIDKRKWSWVWDDSETEEEKQAWEDYKKRYVDGKDKFLHFG</sequence>